<proteinExistence type="predicted"/>
<reference evidence="1 2" key="1">
    <citation type="submission" date="2024-05" db="EMBL/GenBank/DDBJ databases">
        <title>A draft genome resource for the thread blight pathogen Marasmius tenuissimus strain MS-2.</title>
        <authorList>
            <person name="Yulfo-Soto G.E."/>
            <person name="Baruah I.K."/>
            <person name="Amoako-Attah I."/>
            <person name="Bukari Y."/>
            <person name="Meinhardt L.W."/>
            <person name="Bailey B.A."/>
            <person name="Cohen S.P."/>
        </authorList>
    </citation>
    <scope>NUCLEOTIDE SEQUENCE [LARGE SCALE GENOMIC DNA]</scope>
    <source>
        <strain evidence="1 2">MS-2</strain>
    </source>
</reference>
<evidence type="ECO:0000313" key="2">
    <source>
        <dbReference type="Proteomes" id="UP001437256"/>
    </source>
</evidence>
<keyword evidence="2" id="KW-1185">Reference proteome</keyword>
<name>A0ABR2ZCC5_9AGAR</name>
<comment type="caution">
    <text evidence="1">The sequence shown here is derived from an EMBL/GenBank/DDBJ whole genome shotgun (WGS) entry which is preliminary data.</text>
</comment>
<sequence>MTHAHLSRLNSRLTRIEITLRVTRKDNRYLMEDLQTSSGGFSILFLSLEHLSILELPNHEFTGDGTNVYPGALKLLRLIRLSPMIRTIRFSQYQPAYTEDKTDHFRSTVPRFFSRLEGALTNLRTLDIGRYTEWIWYYELILEAVPESIEELIMRDTYPTFVCPGGGYRHKGVLRMLCWPAQRQEASEDDDSRSSPTTTTKVGYLPRLTHLKIYTTSLLDWDADSLVELASTRNEICELSYDKKARGGGPSKDLLDRLEGISGLDFLVDAVEGGNEKRR</sequence>
<organism evidence="1 2">
    <name type="scientific">Marasmius tenuissimus</name>
    <dbReference type="NCBI Taxonomy" id="585030"/>
    <lineage>
        <taxon>Eukaryota</taxon>
        <taxon>Fungi</taxon>
        <taxon>Dikarya</taxon>
        <taxon>Basidiomycota</taxon>
        <taxon>Agaricomycotina</taxon>
        <taxon>Agaricomycetes</taxon>
        <taxon>Agaricomycetidae</taxon>
        <taxon>Agaricales</taxon>
        <taxon>Marasmiineae</taxon>
        <taxon>Marasmiaceae</taxon>
        <taxon>Marasmius</taxon>
    </lineage>
</organism>
<accession>A0ABR2ZCC5</accession>
<gene>
    <name evidence="1" type="ORF">AAF712_014274</name>
</gene>
<evidence type="ECO:0000313" key="1">
    <source>
        <dbReference type="EMBL" id="KAL0059005.1"/>
    </source>
</evidence>
<protein>
    <submittedName>
        <fullName evidence="1">Uncharacterized protein</fullName>
    </submittedName>
</protein>
<dbReference type="Proteomes" id="UP001437256">
    <property type="component" value="Unassembled WGS sequence"/>
</dbReference>
<dbReference type="EMBL" id="JBBXMP010000256">
    <property type="protein sequence ID" value="KAL0059005.1"/>
    <property type="molecule type" value="Genomic_DNA"/>
</dbReference>